<gene>
    <name evidence="3" type="ORF">BAR1_12850</name>
</gene>
<dbReference type="CDD" id="cd10448">
    <property type="entry name" value="GIY-YIG_unchar_3"/>
    <property type="match status" value="1"/>
</dbReference>
<dbReference type="Proteomes" id="UP000261704">
    <property type="component" value="Chromosome"/>
</dbReference>
<dbReference type="KEGG" id="pamo:BAR1_12850"/>
<dbReference type="SUPFAM" id="SSF82771">
    <property type="entry name" value="GIY-YIG endonuclease"/>
    <property type="match status" value="1"/>
</dbReference>
<dbReference type="InterPro" id="IPR050190">
    <property type="entry name" value="UPF0213_domain"/>
</dbReference>
<name>A0A347UIQ4_9RHOB</name>
<dbReference type="Gene3D" id="3.40.1440.10">
    <property type="entry name" value="GIY-YIG endonuclease"/>
    <property type="match status" value="1"/>
</dbReference>
<dbReference type="PROSITE" id="PS50164">
    <property type="entry name" value="GIY_YIG"/>
    <property type="match status" value="1"/>
</dbReference>
<dbReference type="RefSeq" id="WP_118943386.1">
    <property type="nucleotide sequence ID" value="NZ_CP032125.1"/>
</dbReference>
<dbReference type="PANTHER" id="PTHR34477">
    <property type="entry name" value="UPF0213 PROTEIN YHBQ"/>
    <property type="match status" value="1"/>
</dbReference>
<evidence type="ECO:0000313" key="3">
    <source>
        <dbReference type="EMBL" id="AXX98732.1"/>
    </source>
</evidence>
<proteinExistence type="inferred from homology"/>
<reference evidence="3 4" key="1">
    <citation type="submission" date="2018-09" db="EMBL/GenBank/DDBJ databases">
        <title>Profundibacter amoris BAR1 gen. nov., sp. nov., a new member of the Roseobacter clade isolated at Lokis Castle Vent Field on the Arctic Mid-Oceanic Ridge.</title>
        <authorList>
            <person name="Le Moine Bauer S."/>
            <person name="Sjoeberg A.G."/>
            <person name="L'Haridon S."/>
            <person name="Stokke R."/>
            <person name="Roalkvam I."/>
            <person name="Steen I.H."/>
            <person name="Dahle H."/>
        </authorList>
    </citation>
    <scope>NUCLEOTIDE SEQUENCE [LARGE SCALE GENOMIC DNA]</scope>
    <source>
        <strain evidence="3 4">BAR1</strain>
    </source>
</reference>
<comment type="similarity">
    <text evidence="1">Belongs to the UPF0213 family.</text>
</comment>
<dbReference type="PANTHER" id="PTHR34477:SF5">
    <property type="entry name" value="BSL5627 PROTEIN"/>
    <property type="match status" value="1"/>
</dbReference>
<dbReference type="InterPro" id="IPR000305">
    <property type="entry name" value="GIY-YIG_endonuc"/>
</dbReference>
<evidence type="ECO:0000256" key="1">
    <source>
        <dbReference type="ARBA" id="ARBA00007435"/>
    </source>
</evidence>
<keyword evidence="4" id="KW-1185">Reference proteome</keyword>
<evidence type="ECO:0000313" key="4">
    <source>
        <dbReference type="Proteomes" id="UP000261704"/>
    </source>
</evidence>
<dbReference type="Pfam" id="PF01541">
    <property type="entry name" value="GIY-YIG"/>
    <property type="match status" value="1"/>
</dbReference>
<evidence type="ECO:0000259" key="2">
    <source>
        <dbReference type="PROSITE" id="PS50164"/>
    </source>
</evidence>
<accession>A0A347UIQ4</accession>
<dbReference type="EMBL" id="CP032125">
    <property type="protein sequence ID" value="AXX98732.1"/>
    <property type="molecule type" value="Genomic_DNA"/>
</dbReference>
<dbReference type="AlphaFoldDB" id="A0A347UIQ4"/>
<dbReference type="SMART" id="SM00465">
    <property type="entry name" value="GIYc"/>
    <property type="match status" value="1"/>
</dbReference>
<dbReference type="OrthoDB" id="287318at2"/>
<feature type="domain" description="GIY-YIG" evidence="2">
    <location>
        <begin position="4"/>
        <end position="80"/>
    </location>
</feature>
<protein>
    <submittedName>
        <fullName evidence="3">GIY-YIG nuclease family protein</fullName>
    </submittedName>
</protein>
<dbReference type="InterPro" id="IPR035901">
    <property type="entry name" value="GIY-YIG_endonuc_sf"/>
</dbReference>
<organism evidence="3 4">
    <name type="scientific">Profundibacter amoris</name>
    <dbReference type="NCBI Taxonomy" id="2171755"/>
    <lineage>
        <taxon>Bacteria</taxon>
        <taxon>Pseudomonadati</taxon>
        <taxon>Pseudomonadota</taxon>
        <taxon>Alphaproteobacteria</taxon>
        <taxon>Rhodobacterales</taxon>
        <taxon>Paracoccaceae</taxon>
        <taxon>Profundibacter</taxon>
    </lineage>
</organism>
<sequence>MREHIYYVYILTNRPNGTLYIGITNNLPRRLFEHRQGTASRFTRRYNCTHLVWYETHTDVTEAILREKRLKKWRRAWKVELIEGMNPCWHDLNATVAM</sequence>